<dbReference type="Pfam" id="PF22124">
    <property type="entry name" value="Glyco_hydro_95_cat"/>
    <property type="match status" value="1"/>
</dbReference>
<proteinExistence type="predicted"/>
<dbReference type="GO" id="GO:0004560">
    <property type="term" value="F:alpha-L-fucosidase activity"/>
    <property type="evidence" value="ECO:0007669"/>
    <property type="project" value="TreeGrafter"/>
</dbReference>
<comment type="caution">
    <text evidence="4">The sequence shown here is derived from an EMBL/GenBank/DDBJ whole genome shotgun (WGS) entry which is preliminary data.</text>
</comment>
<dbReference type="InterPro" id="IPR054363">
    <property type="entry name" value="GH95_cat"/>
</dbReference>
<dbReference type="Gene3D" id="1.50.10.10">
    <property type="match status" value="1"/>
</dbReference>
<dbReference type="InterPro" id="IPR008928">
    <property type="entry name" value="6-hairpin_glycosidase_sf"/>
</dbReference>
<accession>A0A8H7H2S0</accession>
<dbReference type="GO" id="GO:0005975">
    <property type="term" value="P:carbohydrate metabolic process"/>
    <property type="evidence" value="ECO:0007669"/>
    <property type="project" value="InterPro"/>
</dbReference>
<keyword evidence="4" id="KW-0378">Hydrolase</keyword>
<organism evidence="4 5">
    <name type="scientific">Rhizoctonia solani</name>
    <dbReference type="NCBI Taxonomy" id="456999"/>
    <lineage>
        <taxon>Eukaryota</taxon>
        <taxon>Fungi</taxon>
        <taxon>Dikarya</taxon>
        <taxon>Basidiomycota</taxon>
        <taxon>Agaricomycotina</taxon>
        <taxon>Agaricomycetes</taxon>
        <taxon>Cantharellales</taxon>
        <taxon>Ceratobasidiaceae</taxon>
        <taxon>Rhizoctonia</taxon>
    </lineage>
</organism>
<evidence type="ECO:0000259" key="1">
    <source>
        <dbReference type="Pfam" id="PF14498"/>
    </source>
</evidence>
<feature type="domain" description="Glycosyl hydrolase family 95 N-terminal" evidence="1">
    <location>
        <begin position="132"/>
        <end position="385"/>
    </location>
</feature>
<protein>
    <submittedName>
        <fullName evidence="4">Glycosyl hydrolase family 65, N-terminal domain</fullName>
    </submittedName>
</protein>
<dbReference type="Proteomes" id="UP000650582">
    <property type="component" value="Unassembled WGS sequence"/>
</dbReference>
<name>A0A8H7H2S0_9AGAM</name>
<dbReference type="AlphaFoldDB" id="A0A8H7H2S0"/>
<dbReference type="EMBL" id="JACYCC010000344">
    <property type="protein sequence ID" value="KAF8668343.1"/>
    <property type="molecule type" value="Genomic_DNA"/>
</dbReference>
<dbReference type="Pfam" id="PF14498">
    <property type="entry name" value="Glyco_hyd_65N_2"/>
    <property type="match status" value="1"/>
</dbReference>
<dbReference type="PANTHER" id="PTHR31084">
    <property type="entry name" value="ALPHA-L-FUCOSIDASE 2"/>
    <property type="match status" value="1"/>
</dbReference>
<feature type="domain" description="Alpha fucosidase A-like C-terminal" evidence="2">
    <location>
        <begin position="853"/>
        <end position="898"/>
    </location>
</feature>
<dbReference type="InterPro" id="IPR012341">
    <property type="entry name" value="6hp_glycosidase-like_sf"/>
</dbReference>
<dbReference type="InterPro" id="IPR027414">
    <property type="entry name" value="GH95_N_dom"/>
</dbReference>
<evidence type="ECO:0000259" key="2">
    <source>
        <dbReference type="Pfam" id="PF21307"/>
    </source>
</evidence>
<gene>
    <name evidence="4" type="ORF">RHS04_09019</name>
</gene>
<dbReference type="Pfam" id="PF21307">
    <property type="entry name" value="Glyco_hydro_95_C"/>
    <property type="match status" value="1"/>
</dbReference>
<evidence type="ECO:0000313" key="5">
    <source>
        <dbReference type="Proteomes" id="UP000650582"/>
    </source>
</evidence>
<reference evidence="4" key="1">
    <citation type="submission" date="2020-09" db="EMBL/GenBank/DDBJ databases">
        <title>Comparative genome analyses of four rice-infecting Rhizoctonia solani isolates reveal extensive enrichment of homogalacturonan modification genes.</title>
        <authorList>
            <person name="Lee D.-Y."/>
            <person name="Jeon J."/>
            <person name="Kim K.-T."/>
            <person name="Cheong K."/>
            <person name="Song H."/>
            <person name="Choi G."/>
            <person name="Ko J."/>
            <person name="Opiyo S.O."/>
            <person name="Zuo S."/>
            <person name="Madhav S."/>
            <person name="Lee Y.-H."/>
            <person name="Wang G.-L."/>
        </authorList>
    </citation>
    <scope>NUCLEOTIDE SEQUENCE</scope>
    <source>
        <strain evidence="4">AG1-IA YN-7</strain>
    </source>
</reference>
<dbReference type="PANTHER" id="PTHR31084:SF3">
    <property type="entry name" value="ALPHA-FUCOSIDASE A"/>
    <property type="match status" value="1"/>
</dbReference>
<sequence length="932" mass="102797">MLISNSDYPEDTNHSKHYTWVYIRPTPIGLAKPPANILFECSGEVRPVSLRHLASAWTVWGGAEDVLFDFGSSCFCRSYHVTMQSSNSVKILLGTISDSDSMVLNSAALGLLISSTVALAVPNGFPQSGNGLWYKEPGVNWATQYLPIGNGYLGAMVNGDPVSDRLQLNIESLWSGGPFANASYNGGNHQKPESGYLATQLAKIRDTIFTTSNGRQIKDVAPLQSSNDGYGSYSGIGFINITHTASGGITDYARWLDMDNALLNTVWKESSASFNRTYFCSNPTRACTVHTVTSNAGAYSAAYSFSSLKGLPKRNITCLDDTTAQLRGTVGPPGMLYELLAQIQNSGPDGTVQCTIDPASGEAQLVANGTTEAWVTWVGGTEYSMDAGDAAHGYSFKGPDPHGGLVTLLKEASSQSVSSALKIHVADYQKALGGFSLDIGQEFDSTRTTAELVDNYTTNEGNPYIEWLLFNYARYMLVESTRSYLPANLQGKWARDALAPWDSDYHANINLQMNYWIAEVTNLDVTSALWDYMEKTWAPRGVETAAILYNITRGWLVHDELNIFGHSGMKNFSAKSTNYREAPAWMMMHVYDHLDYTNDVAWWKRQGWPLLKGVTQFWLDYLIEDRHFNDGTLVVNPCNSPEQEPTTFGCANSQQILWQLFEYVEKGFDASEDTDTAFLEEVRAKKIKLDKGIKIGSFGQLQAYGTEWKVEFDSPTNLHRHLSHLVGLYPGYVVSNFKPATEGNQGIPDLTREQVLKAAEVSLISRGNGTGPDGDSGWEKVWRAACWAQLQNSTAFYHQLKYGIERNFAFNLWSIYDASETDPTFQIDANMGYSGAVINALLQAPDTSALSDTLRVTLLPSLPSAWNNGSIKGARIRGGMSIDVEWSEGRAIKADLTVDPVVRHVRQVELWYDGKSVEIFSAIAGLKKSFSF</sequence>
<dbReference type="InterPro" id="IPR049053">
    <property type="entry name" value="AFCA-like_C"/>
</dbReference>
<feature type="domain" description="Glycosyl hydrolase family 95 catalytic" evidence="3">
    <location>
        <begin position="418"/>
        <end position="841"/>
    </location>
</feature>
<dbReference type="SUPFAM" id="SSF48208">
    <property type="entry name" value="Six-hairpin glycosidases"/>
    <property type="match status" value="1"/>
</dbReference>
<evidence type="ECO:0000313" key="4">
    <source>
        <dbReference type="EMBL" id="KAF8668343.1"/>
    </source>
</evidence>
<evidence type="ECO:0000259" key="3">
    <source>
        <dbReference type="Pfam" id="PF22124"/>
    </source>
</evidence>